<feature type="domain" description="Alcohol dehydrogenase-like C-terminal" evidence="2">
    <location>
        <begin position="33"/>
        <end position="158"/>
    </location>
</feature>
<dbReference type="Gene3D" id="3.40.50.720">
    <property type="entry name" value="NAD(P)-binding Rossmann-like Domain"/>
    <property type="match status" value="1"/>
</dbReference>
<gene>
    <name evidence="3" type="ORF">S12H4_46501</name>
</gene>
<dbReference type="InterPro" id="IPR050129">
    <property type="entry name" value="Zn_alcohol_dh"/>
</dbReference>
<organism evidence="3">
    <name type="scientific">marine sediment metagenome</name>
    <dbReference type="NCBI Taxonomy" id="412755"/>
    <lineage>
        <taxon>unclassified sequences</taxon>
        <taxon>metagenomes</taxon>
        <taxon>ecological metagenomes</taxon>
    </lineage>
</organism>
<dbReference type="InterPro" id="IPR036291">
    <property type="entry name" value="NAD(P)-bd_dom_sf"/>
</dbReference>
<dbReference type="Pfam" id="PF00107">
    <property type="entry name" value="ADH_zinc_N"/>
    <property type="match status" value="1"/>
</dbReference>
<dbReference type="SUPFAM" id="SSF51735">
    <property type="entry name" value="NAD(P)-binding Rossmann-fold domains"/>
    <property type="match status" value="1"/>
</dbReference>
<evidence type="ECO:0000259" key="2">
    <source>
        <dbReference type="Pfam" id="PF00107"/>
    </source>
</evidence>
<sequence>EIAVLQENFGNAVHTAFAVDLRAKKVLVTGCGPVGLMTIAVARAIGARAIYATDISSYRIEFAHRMGADLALHATKDPVIERVLEATDGEGVDVLLEMSGAPSAIDQGFSLLKPGGDAALLGVAPGTLTFDWNHHIVFKAARVLGISGRKLWQTWYQSRGLIRSGAVDLSPLVTHRFKLVEFDKAFKIMSSGNSGKVMLTP</sequence>
<evidence type="ECO:0000256" key="1">
    <source>
        <dbReference type="ARBA" id="ARBA00023002"/>
    </source>
</evidence>
<dbReference type="PANTHER" id="PTHR43401:SF2">
    <property type="entry name" value="L-THREONINE 3-DEHYDROGENASE"/>
    <property type="match status" value="1"/>
</dbReference>
<protein>
    <recommendedName>
        <fullName evidence="2">Alcohol dehydrogenase-like C-terminal domain-containing protein</fullName>
    </recommendedName>
</protein>
<keyword evidence="1" id="KW-0560">Oxidoreductase</keyword>
<name>X1VC12_9ZZZZ</name>
<evidence type="ECO:0000313" key="3">
    <source>
        <dbReference type="EMBL" id="GAJ03610.1"/>
    </source>
</evidence>
<accession>X1VC12</accession>
<dbReference type="GO" id="GO:0016491">
    <property type="term" value="F:oxidoreductase activity"/>
    <property type="evidence" value="ECO:0007669"/>
    <property type="project" value="UniProtKB-KW"/>
</dbReference>
<feature type="non-terminal residue" evidence="3">
    <location>
        <position position="1"/>
    </location>
</feature>
<comment type="caution">
    <text evidence="3">The sequence shown here is derived from an EMBL/GenBank/DDBJ whole genome shotgun (WGS) entry which is preliminary data.</text>
</comment>
<dbReference type="PANTHER" id="PTHR43401">
    <property type="entry name" value="L-THREONINE 3-DEHYDROGENASE"/>
    <property type="match status" value="1"/>
</dbReference>
<dbReference type="EMBL" id="BARW01028855">
    <property type="protein sequence ID" value="GAJ03610.1"/>
    <property type="molecule type" value="Genomic_DNA"/>
</dbReference>
<dbReference type="Gene3D" id="3.90.180.10">
    <property type="entry name" value="Medium-chain alcohol dehydrogenases, catalytic domain"/>
    <property type="match status" value="1"/>
</dbReference>
<proteinExistence type="predicted"/>
<reference evidence="3" key="1">
    <citation type="journal article" date="2014" name="Front. Microbiol.">
        <title>High frequency of phylogenetically diverse reductive dehalogenase-homologous genes in deep subseafloor sedimentary metagenomes.</title>
        <authorList>
            <person name="Kawai M."/>
            <person name="Futagami T."/>
            <person name="Toyoda A."/>
            <person name="Takaki Y."/>
            <person name="Nishi S."/>
            <person name="Hori S."/>
            <person name="Arai W."/>
            <person name="Tsubouchi T."/>
            <person name="Morono Y."/>
            <person name="Uchiyama I."/>
            <person name="Ito T."/>
            <person name="Fujiyama A."/>
            <person name="Inagaki F."/>
            <person name="Takami H."/>
        </authorList>
    </citation>
    <scope>NUCLEOTIDE SEQUENCE</scope>
    <source>
        <strain evidence="3">Expedition CK06-06</strain>
    </source>
</reference>
<dbReference type="AlphaFoldDB" id="X1VC12"/>
<dbReference type="InterPro" id="IPR013149">
    <property type="entry name" value="ADH-like_C"/>
</dbReference>